<organism evidence="12 13">
    <name type="scientific">Acinetobacter faecalis</name>
    <dbReference type="NCBI Taxonomy" id="2665161"/>
    <lineage>
        <taxon>Bacteria</taxon>
        <taxon>Pseudomonadati</taxon>
        <taxon>Pseudomonadota</taxon>
        <taxon>Gammaproteobacteria</taxon>
        <taxon>Moraxellales</taxon>
        <taxon>Moraxellaceae</taxon>
        <taxon>Acinetobacter</taxon>
    </lineage>
</organism>
<accession>A0A6L6GHM2</accession>
<dbReference type="Gene3D" id="3.20.10.10">
    <property type="entry name" value="D-amino Acid Aminotransferase, subunit A, domain 2"/>
    <property type="match status" value="1"/>
</dbReference>
<dbReference type="Gene3D" id="3.30.470.10">
    <property type="match status" value="1"/>
</dbReference>
<dbReference type="EMBL" id="WLYL01000074">
    <property type="protein sequence ID" value="MTD12292.1"/>
    <property type="molecule type" value="Genomic_DNA"/>
</dbReference>
<evidence type="ECO:0000256" key="3">
    <source>
        <dbReference type="ARBA" id="ARBA00011738"/>
    </source>
</evidence>
<dbReference type="GO" id="GO:0005829">
    <property type="term" value="C:cytosol"/>
    <property type="evidence" value="ECO:0007669"/>
    <property type="project" value="TreeGrafter"/>
</dbReference>
<comment type="caution">
    <text evidence="12">The sequence shown here is derived from an EMBL/GenBank/DDBJ whole genome shotgun (WGS) entry which is preliminary data.</text>
</comment>
<reference evidence="12 13" key="1">
    <citation type="submission" date="2019-11" db="EMBL/GenBank/DDBJ databases">
        <authorList>
            <person name="An D."/>
        </authorList>
    </citation>
    <scope>NUCLEOTIDE SEQUENCE [LARGE SCALE GENOMIC DNA]</scope>
    <source>
        <strain evidence="12 13">YIM 103518</strain>
    </source>
</reference>
<evidence type="ECO:0000256" key="6">
    <source>
        <dbReference type="ARBA" id="ARBA00023239"/>
    </source>
</evidence>
<protein>
    <recommendedName>
        <fullName evidence="8 10">Aminodeoxychorismate lyase</fullName>
        <ecNumber evidence="8 10">4.1.3.38</ecNumber>
    </recommendedName>
</protein>
<dbReference type="Proteomes" id="UP000473854">
    <property type="component" value="Unassembled WGS sequence"/>
</dbReference>
<comment type="cofactor">
    <cofactor evidence="1">
        <name>pyridoxal 5'-phosphate</name>
        <dbReference type="ChEBI" id="CHEBI:597326"/>
    </cofactor>
</comment>
<dbReference type="GO" id="GO:0046656">
    <property type="term" value="P:folic acid biosynthetic process"/>
    <property type="evidence" value="ECO:0007669"/>
    <property type="project" value="UniProtKB-KW"/>
</dbReference>
<evidence type="ECO:0000256" key="7">
    <source>
        <dbReference type="ARBA" id="ARBA00035633"/>
    </source>
</evidence>
<gene>
    <name evidence="12" type="primary">pabC</name>
    <name evidence="12" type="ORF">GIX10_12990</name>
    <name evidence="11" type="ORF">SKM51_10620</name>
</gene>
<evidence type="ECO:0000313" key="12">
    <source>
        <dbReference type="EMBL" id="MTD12292.1"/>
    </source>
</evidence>
<reference evidence="11 14" key="2">
    <citation type="submission" date="2023-11" db="EMBL/GenBank/DDBJ databases">
        <title>The common occurrence of Acinetobacte faecalis in cattle feces and its emended description.</title>
        <authorList>
            <person name="Kyselkova M."/>
            <person name="Xanthopoulou K."/>
            <person name="Shestivska V."/>
            <person name="Spanelova P."/>
            <person name="Maixnerova M."/>
            <person name="Higgins P.G."/>
            <person name="Nemec A."/>
        </authorList>
    </citation>
    <scope>NUCLEOTIDE SEQUENCE [LARGE SCALE GENOMIC DNA]</scope>
    <source>
        <strain evidence="11 14">ANC 7483</strain>
    </source>
</reference>
<dbReference type="SUPFAM" id="SSF56752">
    <property type="entry name" value="D-aminoacid aminotransferase-like PLP-dependent enzymes"/>
    <property type="match status" value="1"/>
</dbReference>
<evidence type="ECO:0000313" key="13">
    <source>
        <dbReference type="Proteomes" id="UP000473854"/>
    </source>
</evidence>
<dbReference type="EMBL" id="JAXHPL010000066">
    <property type="protein sequence ID" value="MDY6487638.1"/>
    <property type="molecule type" value="Genomic_DNA"/>
</dbReference>
<dbReference type="InterPro" id="IPR036038">
    <property type="entry name" value="Aminotransferase-like"/>
</dbReference>
<evidence type="ECO:0000256" key="2">
    <source>
        <dbReference type="ARBA" id="ARBA00009320"/>
    </source>
</evidence>
<keyword evidence="4" id="KW-0663">Pyridoxal phosphate</keyword>
<dbReference type="InterPro" id="IPR043132">
    <property type="entry name" value="BCAT-like_C"/>
</dbReference>
<dbReference type="InterPro" id="IPR001544">
    <property type="entry name" value="Aminotrans_IV"/>
</dbReference>
<dbReference type="PANTHER" id="PTHR42743:SF2">
    <property type="entry name" value="AMINODEOXYCHORISMATE LYASE"/>
    <property type="match status" value="1"/>
</dbReference>
<dbReference type="GO" id="GO:0030170">
    <property type="term" value="F:pyridoxal phosphate binding"/>
    <property type="evidence" value="ECO:0007669"/>
    <property type="project" value="InterPro"/>
</dbReference>
<keyword evidence="6 12" id="KW-0456">Lyase</keyword>
<keyword evidence="5" id="KW-0289">Folate biosynthesis</keyword>
<proteinExistence type="inferred from homology"/>
<dbReference type="PANTHER" id="PTHR42743">
    <property type="entry name" value="AMINO-ACID AMINOTRANSFERASE"/>
    <property type="match status" value="1"/>
</dbReference>
<dbReference type="InterPro" id="IPR043131">
    <property type="entry name" value="BCAT-like_N"/>
</dbReference>
<dbReference type="InterPro" id="IPR017824">
    <property type="entry name" value="Aminodeoxychorismate_lyase_IV"/>
</dbReference>
<comment type="pathway">
    <text evidence="7">Cofactor biosynthesis; tetrahydrofolate biosynthesis; 4-aminobenzoate from chorismate: step 2/2.</text>
</comment>
<evidence type="ECO:0000256" key="4">
    <source>
        <dbReference type="ARBA" id="ARBA00022898"/>
    </source>
</evidence>
<evidence type="ECO:0000256" key="1">
    <source>
        <dbReference type="ARBA" id="ARBA00001933"/>
    </source>
</evidence>
<dbReference type="EC" id="4.1.3.38" evidence="8 10"/>
<evidence type="ECO:0000256" key="10">
    <source>
        <dbReference type="NCBIfam" id="TIGR03461"/>
    </source>
</evidence>
<evidence type="ECO:0000256" key="9">
    <source>
        <dbReference type="ARBA" id="ARBA00049529"/>
    </source>
</evidence>
<evidence type="ECO:0000256" key="8">
    <source>
        <dbReference type="ARBA" id="ARBA00035676"/>
    </source>
</evidence>
<dbReference type="GO" id="GO:0008696">
    <property type="term" value="F:4-amino-4-deoxychorismate lyase activity"/>
    <property type="evidence" value="ECO:0007669"/>
    <property type="project" value="UniProtKB-UniRule"/>
</dbReference>
<dbReference type="Proteomes" id="UP001278995">
    <property type="component" value="Unassembled WGS sequence"/>
</dbReference>
<comment type="similarity">
    <text evidence="2">Belongs to the class-IV pyridoxal-phosphate-dependent aminotransferase family.</text>
</comment>
<dbReference type="RefSeq" id="WP_154773806.1">
    <property type="nucleotide sequence ID" value="NZ_JAXHPE010000045.1"/>
</dbReference>
<dbReference type="InterPro" id="IPR050571">
    <property type="entry name" value="Class-IV_PLP-Dep_Aminotrnsfr"/>
</dbReference>
<dbReference type="NCBIfam" id="TIGR03461">
    <property type="entry name" value="pabC_Proteo"/>
    <property type="match status" value="1"/>
</dbReference>
<evidence type="ECO:0000313" key="14">
    <source>
        <dbReference type="Proteomes" id="UP001278995"/>
    </source>
</evidence>
<dbReference type="AlphaFoldDB" id="A0A6L6GHM2"/>
<dbReference type="GO" id="GO:0008153">
    <property type="term" value="P:4-aminobenzoate biosynthetic process"/>
    <property type="evidence" value="ECO:0007669"/>
    <property type="project" value="UniProtKB-UniRule"/>
</dbReference>
<dbReference type="Pfam" id="PF01063">
    <property type="entry name" value="Aminotran_4"/>
    <property type="match status" value="1"/>
</dbReference>
<evidence type="ECO:0000256" key="5">
    <source>
        <dbReference type="ARBA" id="ARBA00022909"/>
    </source>
</evidence>
<evidence type="ECO:0000313" key="11">
    <source>
        <dbReference type="EMBL" id="MDY6487638.1"/>
    </source>
</evidence>
<name>A0A6L6GHM2_9GAMM</name>
<comment type="subunit">
    <text evidence="3">Homodimer.</text>
</comment>
<sequence>MQCFKNAQPVLDISLLDRAFHYGDGCFTTGRIRNNVIELEDLHLARLKLACEKLHLNVNLELINQSIEKLKLEHKILNGTFKIVISRGEGQRGYSLPEHDADFWFYFYSKETQDFQYELIQAGVLTQSIGLLAPNLVGVKSLNRLEQVLLKKEADEKKWAEALVTDIQGSVVEGVSSNCFVRINNTWITPELRYNGVHGIMRTEILLRMKQQGISCEQRRINQNEIPNIRSLFFCNALSPMKIVTELNSEQLNTQACIDLFHHLQLNQIR</sequence>
<comment type="catalytic activity">
    <reaction evidence="9">
        <text>4-amino-4-deoxychorismate = 4-aminobenzoate + pyruvate + H(+)</text>
        <dbReference type="Rhea" id="RHEA:16201"/>
        <dbReference type="ChEBI" id="CHEBI:15361"/>
        <dbReference type="ChEBI" id="CHEBI:15378"/>
        <dbReference type="ChEBI" id="CHEBI:17836"/>
        <dbReference type="ChEBI" id="CHEBI:58406"/>
        <dbReference type="EC" id="4.1.3.38"/>
    </reaction>
</comment>